<feature type="region of interest" description="Disordered" evidence="1">
    <location>
        <begin position="184"/>
        <end position="238"/>
    </location>
</feature>
<dbReference type="EMBL" id="AAKL01000003">
    <property type="protein sequence ID" value="EAP74456.1"/>
    <property type="molecule type" value="Genomic_DNA"/>
</dbReference>
<dbReference type="SUPFAM" id="SSF51735">
    <property type="entry name" value="NAD(P)-binding Rossmann-fold domains"/>
    <property type="match status" value="1"/>
</dbReference>
<dbReference type="PANTHER" id="PTHR12126:SF11">
    <property type="entry name" value="NADH DEHYDROGENASE [UBIQUINONE] 1 ALPHA SUBCOMPLEX SUBUNIT 9, MITOCHONDRIAL"/>
    <property type="match status" value="1"/>
</dbReference>
<gene>
    <name evidence="3" type="ORF">RRSL_04301</name>
</gene>
<accession>A0AB33VJM0</accession>
<dbReference type="InterPro" id="IPR001509">
    <property type="entry name" value="Epimerase_deHydtase"/>
</dbReference>
<feature type="compositionally biased region" description="Basic residues" evidence="1">
    <location>
        <begin position="31"/>
        <end position="43"/>
    </location>
</feature>
<comment type="caution">
    <text evidence="3">The sequence shown here is derived from an EMBL/GenBank/DDBJ whole genome shotgun (WGS) entry which is preliminary data.</text>
</comment>
<feature type="compositionally biased region" description="Basic and acidic residues" evidence="1">
    <location>
        <begin position="80"/>
        <end position="95"/>
    </location>
</feature>
<feature type="domain" description="NAD-dependent epimerase/dehydratase" evidence="2">
    <location>
        <begin position="242"/>
        <end position="439"/>
    </location>
</feature>
<dbReference type="Pfam" id="PF01370">
    <property type="entry name" value="Epimerase"/>
    <property type="match status" value="1"/>
</dbReference>
<feature type="compositionally biased region" description="Basic and acidic residues" evidence="1">
    <location>
        <begin position="199"/>
        <end position="216"/>
    </location>
</feature>
<evidence type="ECO:0000313" key="4">
    <source>
        <dbReference type="Proteomes" id="UP000005933"/>
    </source>
</evidence>
<proteinExistence type="predicted"/>
<dbReference type="AlphaFoldDB" id="A0AB33VJM0"/>
<dbReference type="InterPro" id="IPR051207">
    <property type="entry name" value="ComplexI_NDUFA9_subunit"/>
</dbReference>
<feature type="compositionally biased region" description="Gly residues" evidence="1">
    <location>
        <begin position="20"/>
        <end position="30"/>
    </location>
</feature>
<feature type="compositionally biased region" description="Basic and acidic residues" evidence="1">
    <location>
        <begin position="7"/>
        <end position="17"/>
    </location>
</feature>
<dbReference type="GO" id="GO:0044877">
    <property type="term" value="F:protein-containing complex binding"/>
    <property type="evidence" value="ECO:0007669"/>
    <property type="project" value="TreeGrafter"/>
</dbReference>
<evidence type="ECO:0000256" key="1">
    <source>
        <dbReference type="SAM" id="MobiDB-lite"/>
    </source>
</evidence>
<protein>
    <submittedName>
        <fullName evidence="3">NADH-ubiquinone oxidoreductase 39-40 kDa subunit homolog</fullName>
    </submittedName>
</protein>
<dbReference type="PANTHER" id="PTHR12126">
    <property type="entry name" value="NADH-UBIQUINONE OXIDOREDUCTASE 39 KDA SUBUNIT-RELATED"/>
    <property type="match status" value="1"/>
</dbReference>
<dbReference type="InterPro" id="IPR036291">
    <property type="entry name" value="NAD(P)-bd_dom_sf"/>
</dbReference>
<sequence length="547" mass="61159">MRRRAGHDRYRPGRPRDAAGPGGLSGGPGRRGTRVQHQRHLRHRPADAHRQHARGAAARRAGGHFVGGGGPRPPLQLSVRQREGRPLRLLRRTERTPVQGRRARPDNQAGLRLDADDRGAAAARSARRVPREGCQRHRARHRQAQGHAVHALVLVDHHADHPVGAEACVQADLAVRDAGRKRCGMSLPRATSPPGPRVIDPRTDSNDSCDCKRQPPDDDGPARPARHPKHFQSQRMNPTRIVLPGGAGLVGQNLVARLKARGYTNLVVLDKHKANLEILRSVHPDVTAVFADLAEPGDWARHFEGADAVVMLQAQIGAPTRAPFVRNNIDSTRCVLDVIKRYDIPYTVHISSSVVKSVGEDWYTETKREQEEIVLASGIKCVVLRPTLMFGWFDRKHLGWLSRFMQRVPVFPIPGSGRYMRQPLYVGDFCNVIISCIDSRIQGQTFDITGLERVDYIDIIRQIKRVTRARCAIVRIPYSLFYVLLKIYALFSKNPPFTADQLKALTAGDEFEVIDWEGIFAIRATPFAKAMEETFNDPAYSHIALEF</sequence>
<organism evidence="3 4">
    <name type="scientific">Ralstonia solanacearum (strain UW551)</name>
    <dbReference type="NCBI Taxonomy" id="342110"/>
    <lineage>
        <taxon>Bacteria</taxon>
        <taxon>Pseudomonadati</taxon>
        <taxon>Pseudomonadota</taxon>
        <taxon>Betaproteobacteria</taxon>
        <taxon>Burkholderiales</taxon>
        <taxon>Burkholderiaceae</taxon>
        <taxon>Ralstonia</taxon>
        <taxon>Ralstonia solanacearum species complex</taxon>
    </lineage>
</organism>
<dbReference type="Gene3D" id="3.40.50.720">
    <property type="entry name" value="NAD(P)-binding Rossmann-like Domain"/>
    <property type="match status" value="1"/>
</dbReference>
<reference evidence="3 4" key="1">
    <citation type="journal article" date="2006" name="Mol. Plant Microbe Interact.">
        <title>Identification of open reading frames unique to a select agent: Ralstonia solanacearum race 3 biovar 2.</title>
        <authorList>
            <person name="Gabriel D.W."/>
            <person name="Allen C."/>
            <person name="Schell M."/>
            <person name="Denny T.P."/>
            <person name="Greenberg J.T."/>
            <person name="Duan Y.P."/>
            <person name="Flores-Cruz Z."/>
            <person name="Huang Q."/>
            <person name="Clifford J.M."/>
            <person name="Presting G."/>
            <person name="Gonzalez E.T."/>
            <person name="Reddy J."/>
            <person name="Elphinstone J."/>
            <person name="Swanson J."/>
            <person name="Yao J."/>
            <person name="Mulholland V."/>
            <person name="Liu L."/>
            <person name="Farmerie W."/>
            <person name="Patnaikuni M."/>
            <person name="Balogh B."/>
            <person name="Norman D."/>
            <person name="Alvarez A."/>
            <person name="Castillo J.A."/>
            <person name="Jones J."/>
            <person name="Saddler G."/>
            <person name="Walunas T."/>
            <person name="Zhukov A."/>
            <person name="Mikhailova N."/>
        </authorList>
    </citation>
    <scope>NUCLEOTIDE SEQUENCE [LARGE SCALE GENOMIC DNA]</scope>
    <source>
        <strain evidence="3 4">UW551</strain>
    </source>
</reference>
<name>A0AB33VJM0_RALSU</name>
<feature type="region of interest" description="Disordered" evidence="1">
    <location>
        <begin position="1"/>
        <end position="140"/>
    </location>
</feature>
<dbReference type="Proteomes" id="UP000005933">
    <property type="component" value="Unassembled WGS sequence"/>
</dbReference>
<evidence type="ECO:0000313" key="3">
    <source>
        <dbReference type="EMBL" id="EAP74456.1"/>
    </source>
</evidence>
<evidence type="ECO:0000259" key="2">
    <source>
        <dbReference type="Pfam" id="PF01370"/>
    </source>
</evidence>